<protein>
    <recommendedName>
        <fullName evidence="3">Histidine kinase</fullName>
    </recommendedName>
</protein>
<evidence type="ECO:0008006" key="3">
    <source>
        <dbReference type="Google" id="ProtNLM"/>
    </source>
</evidence>
<organism evidence="1 2">
    <name type="scientific">Kaistia defluvii</name>
    <dbReference type="NCBI Taxonomy" id="410841"/>
    <lineage>
        <taxon>Bacteria</taxon>
        <taxon>Pseudomonadati</taxon>
        <taxon>Pseudomonadota</taxon>
        <taxon>Alphaproteobacteria</taxon>
        <taxon>Hyphomicrobiales</taxon>
        <taxon>Kaistiaceae</taxon>
        <taxon>Kaistia</taxon>
    </lineage>
</organism>
<name>A0ABV2QWX5_9HYPH</name>
<comment type="caution">
    <text evidence="1">The sequence shown here is derived from an EMBL/GenBank/DDBJ whole genome shotgun (WGS) entry which is preliminary data.</text>
</comment>
<dbReference type="Proteomes" id="UP001549321">
    <property type="component" value="Unassembled WGS sequence"/>
</dbReference>
<reference evidence="1 2" key="1">
    <citation type="submission" date="2024-06" db="EMBL/GenBank/DDBJ databases">
        <title>Sorghum-associated microbial communities from plants grown in Nebraska, USA.</title>
        <authorList>
            <person name="Schachtman D."/>
        </authorList>
    </citation>
    <scope>NUCLEOTIDE SEQUENCE [LARGE SCALE GENOMIC DNA]</scope>
    <source>
        <strain evidence="1 2">3207</strain>
    </source>
</reference>
<dbReference type="EMBL" id="JBEPSM010000001">
    <property type="protein sequence ID" value="MET4633383.1"/>
    <property type="molecule type" value="Genomic_DNA"/>
</dbReference>
<evidence type="ECO:0000313" key="1">
    <source>
        <dbReference type="EMBL" id="MET4633383.1"/>
    </source>
</evidence>
<gene>
    <name evidence="1" type="ORF">ABIE08_001296</name>
</gene>
<accession>A0ABV2QWX5</accession>
<evidence type="ECO:0000313" key="2">
    <source>
        <dbReference type="Proteomes" id="UP001549321"/>
    </source>
</evidence>
<dbReference type="RefSeq" id="WP_354549626.1">
    <property type="nucleotide sequence ID" value="NZ_JBEPSM010000001.1"/>
</dbReference>
<proteinExistence type="predicted"/>
<keyword evidence="2" id="KW-1185">Reference proteome</keyword>
<sequence length="156" mass="17688">MAEIKDVDVNAPPPSAESLRKAILEERMKEVAKEQAHRSSQNEALNQFTESFLRDQVSDEEIASVRRVAMNAVKNGKYEAMVYTFPSMLCTDSGRAINSADPDWPETLQGKARQFYERYLQYAKPQGFRLSAMIINFPNGMPGDVGFFLSWKSEVQ</sequence>